<name>A0ABV3RA84_9SPHN</name>
<protein>
    <recommendedName>
        <fullName evidence="4">Lipoprotein</fullName>
    </recommendedName>
</protein>
<evidence type="ECO:0000313" key="2">
    <source>
        <dbReference type="EMBL" id="MEW9854993.1"/>
    </source>
</evidence>
<gene>
    <name evidence="2" type="ORF">ABUH87_07335</name>
</gene>
<dbReference type="RefSeq" id="WP_367771915.1">
    <property type="nucleotide sequence ID" value="NZ_JBFNXR010000021.1"/>
</dbReference>
<dbReference type="EMBL" id="JBFNXR010000021">
    <property type="protein sequence ID" value="MEW9854993.1"/>
    <property type="molecule type" value="Genomic_DNA"/>
</dbReference>
<proteinExistence type="predicted"/>
<evidence type="ECO:0000313" key="3">
    <source>
        <dbReference type="Proteomes" id="UP001556118"/>
    </source>
</evidence>
<reference evidence="2 3" key="1">
    <citation type="submission" date="2024-06" db="EMBL/GenBank/DDBJ databases">
        <title>Novosphingobium rhizovicinus M1R2S20.</title>
        <authorList>
            <person name="Sun J.-Q."/>
        </authorList>
    </citation>
    <scope>NUCLEOTIDE SEQUENCE [LARGE SCALE GENOMIC DNA]</scope>
    <source>
        <strain evidence="2 3">M1R2S20</strain>
    </source>
</reference>
<keyword evidence="3" id="KW-1185">Reference proteome</keyword>
<sequence length="72" mass="7391">MRRSFIGMAALLLVGCDKADNAPGPGGVTVGEARALDEAAQMLEERRTPPEILNPTTSPPDAMVGEGGSPAE</sequence>
<evidence type="ECO:0008006" key="4">
    <source>
        <dbReference type="Google" id="ProtNLM"/>
    </source>
</evidence>
<evidence type="ECO:0000256" key="1">
    <source>
        <dbReference type="SAM" id="MobiDB-lite"/>
    </source>
</evidence>
<organism evidence="2 3">
    <name type="scientific">Novosphingobium rhizovicinum</name>
    <dbReference type="NCBI Taxonomy" id="3228928"/>
    <lineage>
        <taxon>Bacteria</taxon>
        <taxon>Pseudomonadati</taxon>
        <taxon>Pseudomonadota</taxon>
        <taxon>Alphaproteobacteria</taxon>
        <taxon>Sphingomonadales</taxon>
        <taxon>Sphingomonadaceae</taxon>
        <taxon>Novosphingobium</taxon>
    </lineage>
</organism>
<dbReference type="PROSITE" id="PS51257">
    <property type="entry name" value="PROKAR_LIPOPROTEIN"/>
    <property type="match status" value="1"/>
</dbReference>
<accession>A0ABV3RA84</accession>
<feature type="region of interest" description="Disordered" evidence="1">
    <location>
        <begin position="44"/>
        <end position="72"/>
    </location>
</feature>
<dbReference type="Proteomes" id="UP001556118">
    <property type="component" value="Unassembled WGS sequence"/>
</dbReference>
<comment type="caution">
    <text evidence="2">The sequence shown here is derived from an EMBL/GenBank/DDBJ whole genome shotgun (WGS) entry which is preliminary data.</text>
</comment>